<name>A0A2G5V2J7_9PELO</name>
<reference evidence="10" key="1">
    <citation type="submission" date="2017-10" db="EMBL/GenBank/DDBJ databases">
        <title>Rapid genome shrinkage in a self-fertile nematode reveals novel sperm competition proteins.</title>
        <authorList>
            <person name="Yin D."/>
            <person name="Schwarz E.M."/>
            <person name="Thomas C.G."/>
            <person name="Felde R.L."/>
            <person name="Korf I.F."/>
            <person name="Cutter A.D."/>
            <person name="Schartner C.M."/>
            <person name="Ralston E.J."/>
            <person name="Meyer B.J."/>
            <person name="Haag E.S."/>
        </authorList>
    </citation>
    <scope>NUCLEOTIDE SEQUENCE [LARGE SCALE GENOMIC DNA]</scope>
    <source>
        <strain evidence="10">JU1422</strain>
    </source>
</reference>
<dbReference type="GO" id="GO:0005856">
    <property type="term" value="C:cytoskeleton"/>
    <property type="evidence" value="ECO:0007669"/>
    <property type="project" value="UniProtKB-SubCell"/>
</dbReference>
<protein>
    <recommendedName>
        <fullName evidence="7">Major sperm protein</fullName>
    </recommendedName>
</protein>
<dbReference type="SUPFAM" id="SSF49354">
    <property type="entry name" value="PapD-like"/>
    <property type="match status" value="1"/>
</dbReference>
<evidence type="ECO:0000256" key="1">
    <source>
        <dbReference type="ARBA" id="ARBA00004245"/>
    </source>
</evidence>
<comment type="function">
    <text evidence="5 7">Central component in molecular interactions underlying sperm crawling. Forms an extensive filament system that extends from sperm villipoda, along the leading edge of the pseudopod.</text>
</comment>
<dbReference type="Gene3D" id="2.60.40.10">
    <property type="entry name" value="Immunoglobulins"/>
    <property type="match status" value="1"/>
</dbReference>
<dbReference type="STRING" id="1611254.A0A2G5V2J7"/>
<feature type="domain" description="MSP" evidence="8">
    <location>
        <begin position="325"/>
        <end position="444"/>
    </location>
</feature>
<dbReference type="AlphaFoldDB" id="A0A2G5V2J7"/>
<comment type="caution">
    <text evidence="9">The sequence shown here is derived from an EMBL/GenBank/DDBJ whole genome shotgun (WGS) entry which is preliminary data.</text>
</comment>
<dbReference type="PANTHER" id="PTHR22920">
    <property type="entry name" value="MAJOR SPERM PROTEIN"/>
    <property type="match status" value="1"/>
</dbReference>
<dbReference type="OrthoDB" id="5784868at2759"/>
<proteinExistence type="predicted"/>
<evidence type="ECO:0000256" key="5">
    <source>
        <dbReference type="ARBA" id="ARBA00037744"/>
    </source>
</evidence>
<evidence type="ECO:0000313" key="10">
    <source>
        <dbReference type="Proteomes" id="UP000230233"/>
    </source>
</evidence>
<accession>A0A2G5V2J7</accession>
<keyword evidence="2" id="KW-0963">Cytoplasm</keyword>
<dbReference type="Proteomes" id="UP000230233">
    <property type="component" value="Chromosome II"/>
</dbReference>
<dbReference type="Pfam" id="PF00635">
    <property type="entry name" value="Motile_Sperm"/>
    <property type="match status" value="1"/>
</dbReference>
<dbReference type="InterPro" id="IPR008962">
    <property type="entry name" value="PapD-like_sf"/>
</dbReference>
<dbReference type="PROSITE" id="PS50202">
    <property type="entry name" value="MSP"/>
    <property type="match status" value="1"/>
</dbReference>
<comment type="subcellular location">
    <subcellularLocation>
        <location evidence="6">Cell projection</location>
        <location evidence="6">Pseudopodium</location>
    </subcellularLocation>
    <subcellularLocation>
        <location evidence="1">Cytoplasm</location>
        <location evidence="1">Cytoskeleton</location>
    </subcellularLocation>
</comment>
<keyword evidence="10" id="KW-1185">Reference proteome</keyword>
<evidence type="ECO:0000256" key="7">
    <source>
        <dbReference type="RuleBase" id="RU003425"/>
    </source>
</evidence>
<keyword evidence="3 7" id="KW-0206">Cytoskeleton</keyword>
<evidence type="ECO:0000256" key="4">
    <source>
        <dbReference type="ARBA" id="ARBA00023273"/>
    </source>
</evidence>
<evidence type="ECO:0000259" key="8">
    <source>
        <dbReference type="PROSITE" id="PS50202"/>
    </source>
</evidence>
<evidence type="ECO:0000313" key="9">
    <source>
        <dbReference type="EMBL" id="PIC46022.1"/>
    </source>
</evidence>
<organism evidence="9 10">
    <name type="scientific">Caenorhabditis nigoni</name>
    <dbReference type="NCBI Taxonomy" id="1611254"/>
    <lineage>
        <taxon>Eukaryota</taxon>
        <taxon>Metazoa</taxon>
        <taxon>Ecdysozoa</taxon>
        <taxon>Nematoda</taxon>
        <taxon>Chromadorea</taxon>
        <taxon>Rhabditida</taxon>
        <taxon>Rhabditina</taxon>
        <taxon>Rhabditomorpha</taxon>
        <taxon>Rhabditoidea</taxon>
        <taxon>Rhabditidae</taxon>
        <taxon>Peloderinae</taxon>
        <taxon>Caenorhabditis</taxon>
    </lineage>
</organism>
<dbReference type="InterPro" id="IPR013783">
    <property type="entry name" value="Ig-like_fold"/>
</dbReference>
<keyword evidence="4" id="KW-0966">Cell projection</keyword>
<gene>
    <name evidence="9" type="primary">Cni-Y48B6A.5</name>
    <name evidence="9" type="synonym">Cnig_chr_II.g5847</name>
    <name evidence="9" type="ORF">B9Z55_005847</name>
</gene>
<dbReference type="EMBL" id="PDUG01000002">
    <property type="protein sequence ID" value="PIC46022.1"/>
    <property type="molecule type" value="Genomic_DNA"/>
</dbReference>
<dbReference type="PANTHER" id="PTHR22920:SF24">
    <property type="entry name" value="MAJOR SPERM PROTEIN"/>
    <property type="match status" value="1"/>
</dbReference>
<dbReference type="InterPro" id="IPR051155">
    <property type="entry name" value="Nematode_MSP"/>
</dbReference>
<evidence type="ECO:0000256" key="2">
    <source>
        <dbReference type="ARBA" id="ARBA00022490"/>
    </source>
</evidence>
<dbReference type="GO" id="GO:0031143">
    <property type="term" value="C:pseudopodium"/>
    <property type="evidence" value="ECO:0007669"/>
    <property type="project" value="UniProtKB-SubCell"/>
</dbReference>
<dbReference type="InterPro" id="IPR000535">
    <property type="entry name" value="MSP_dom"/>
</dbReference>
<sequence length="444" mass="49281">MSLKMALGSNGKRSIRSDIDNAAGDNNKDAVLGNYEESCLNLQMAERQTVVGRDIPPNENRYFGGLIGNKEIFVMTMIAVALYLIEGEHAKLVCTALTSVPPAIFSYRVLMNPKSSKDGYVSFLTEIPRFSKKKQFKHSILFYWTIYGLLAVFDQFVGSPQGYNLIKGGLLGSVFLHAFRSNPHAIPPSWNIADPATVEMLTSIFTRYDSHGYAQQTNSSGFDPRSPTITHFSDDDESEYMPMSSTVLEQEPVDVSTACSFIPSVSMQTTQTVSPEYVYETAAPKTTPIVDDNAEPNSTMRVHYKPQNQYESMSAMTVTCGGAPDIVTVPSDRIVFRHDIRVTQIQVTNVSPLHLMFALKTNADTHLVAAPTTGVLLSGQSMRMRVGVTDGFFKTCADPGKSIDKLAIDYASIPQNCASENLKFSHDFFQTHNRRRHAIRVFYQ</sequence>
<evidence type="ECO:0000256" key="6">
    <source>
        <dbReference type="ARBA" id="ARBA00037818"/>
    </source>
</evidence>
<evidence type="ECO:0000256" key="3">
    <source>
        <dbReference type="ARBA" id="ARBA00023212"/>
    </source>
</evidence>